<name>A0A6I8U0I8_AEDAE</name>
<organism evidence="8 9">
    <name type="scientific">Aedes aegypti</name>
    <name type="common">Yellowfever mosquito</name>
    <name type="synonym">Culex aegypti</name>
    <dbReference type="NCBI Taxonomy" id="7159"/>
    <lineage>
        <taxon>Eukaryota</taxon>
        <taxon>Metazoa</taxon>
        <taxon>Ecdysozoa</taxon>
        <taxon>Arthropoda</taxon>
        <taxon>Hexapoda</taxon>
        <taxon>Insecta</taxon>
        <taxon>Pterygota</taxon>
        <taxon>Neoptera</taxon>
        <taxon>Endopterygota</taxon>
        <taxon>Diptera</taxon>
        <taxon>Nematocera</taxon>
        <taxon>Culicoidea</taxon>
        <taxon>Culicidae</taxon>
        <taxon>Culicinae</taxon>
        <taxon>Aedini</taxon>
        <taxon>Aedes</taxon>
        <taxon>Stegomyia</taxon>
    </lineage>
</organism>
<keyword evidence="9" id="KW-1185">Reference proteome</keyword>
<evidence type="ECO:0000256" key="1">
    <source>
        <dbReference type="ARBA" id="ARBA00001968"/>
    </source>
</evidence>
<dbReference type="InParanoid" id="A0A6I8U0I8"/>
<gene>
    <name evidence="8" type="primary">110679452</name>
</gene>
<dbReference type="PANTHER" id="PTHR22930">
    <property type="match status" value="1"/>
</dbReference>
<evidence type="ECO:0000256" key="5">
    <source>
        <dbReference type="ARBA" id="ARBA00022723"/>
    </source>
</evidence>
<dbReference type="Pfam" id="PF13359">
    <property type="entry name" value="DDE_Tnp_4"/>
    <property type="match status" value="1"/>
</dbReference>
<accession>A0A6I8U0I8</accession>
<comment type="similarity">
    <text evidence="3">Belongs to the HARBI1 family.</text>
</comment>
<comment type="cofactor">
    <cofactor evidence="1">
        <name>a divalent metal cation</name>
        <dbReference type="ChEBI" id="CHEBI:60240"/>
    </cofactor>
</comment>
<keyword evidence="4" id="KW-0540">Nuclease</keyword>
<reference evidence="8 9" key="1">
    <citation type="submission" date="2017-06" db="EMBL/GenBank/DDBJ databases">
        <title>Aedes aegypti genome working group (AGWG) sequencing and assembly.</title>
        <authorList>
            <consortium name="Aedes aegypti Genome Working Group (AGWG)"/>
            <person name="Matthews B.J."/>
        </authorList>
    </citation>
    <scope>NUCLEOTIDE SEQUENCE [LARGE SCALE GENOMIC DNA]</scope>
    <source>
        <strain evidence="8 9">LVP_AGWG</strain>
    </source>
</reference>
<dbReference type="InterPro" id="IPR045249">
    <property type="entry name" value="HARBI1-like"/>
</dbReference>
<dbReference type="OrthoDB" id="1681765at2759"/>
<keyword evidence="6" id="KW-0378">Hydrolase</keyword>
<reference evidence="8" key="2">
    <citation type="submission" date="2020-05" db="UniProtKB">
        <authorList>
            <consortium name="EnsemblMetazoa"/>
        </authorList>
    </citation>
    <scope>IDENTIFICATION</scope>
    <source>
        <strain evidence="8">LVP_AGWG</strain>
    </source>
</reference>
<dbReference type="GO" id="GO:0004518">
    <property type="term" value="F:nuclease activity"/>
    <property type="evidence" value="ECO:0007669"/>
    <property type="project" value="UniProtKB-KW"/>
</dbReference>
<dbReference type="InterPro" id="IPR027806">
    <property type="entry name" value="HARBI1_dom"/>
</dbReference>
<evidence type="ECO:0000313" key="8">
    <source>
        <dbReference type="EnsemblMetazoa" id="AAEL021374-PA"/>
    </source>
</evidence>
<evidence type="ECO:0000256" key="3">
    <source>
        <dbReference type="ARBA" id="ARBA00006958"/>
    </source>
</evidence>
<evidence type="ECO:0000313" key="9">
    <source>
        <dbReference type="Proteomes" id="UP000008820"/>
    </source>
</evidence>
<protein>
    <submittedName>
        <fullName evidence="8">Uncharacterized protein</fullName>
    </submittedName>
</protein>
<sequence>MEQSYILSIIIAGVILVKKLTKRNRQRRRRRPAYRVQPYLRQRNTKGRYAVDFEDMMISPHLFTENFNMTVAQFNALYSMVENKLSPKRNTRPYDTIPPKLKLAIVLEFMASGDLQRHIASTYRVSKQYLGTIIDQVCNALIEVLQCTVPQSSKEQFLETANGFNSIWNFPNCVGAIDGKHVAVKAPYNSGSMFYNYKGFFSLVILAICDASYKFTFLDIGAYGSESDCSVFSESNFGKDVLNDRLCFPKDATLNGVKLPFFFVADDAFPLCKRIMKPYSSRGFTDEEKIFNYRLSRARRCIENAFGILCAKWACLKKNSLLFIR</sequence>
<evidence type="ECO:0000256" key="7">
    <source>
        <dbReference type="ARBA" id="ARBA00023242"/>
    </source>
</evidence>
<comment type="subcellular location">
    <subcellularLocation>
        <location evidence="2">Nucleus</location>
    </subcellularLocation>
</comment>
<dbReference type="Proteomes" id="UP000008820">
    <property type="component" value="Chromosome 3"/>
</dbReference>
<keyword evidence="7" id="KW-0539">Nucleus</keyword>
<dbReference type="GO" id="GO:0016787">
    <property type="term" value="F:hydrolase activity"/>
    <property type="evidence" value="ECO:0007669"/>
    <property type="project" value="UniProtKB-KW"/>
</dbReference>
<evidence type="ECO:0000256" key="2">
    <source>
        <dbReference type="ARBA" id="ARBA00004123"/>
    </source>
</evidence>
<proteinExistence type="inferred from homology"/>
<dbReference type="GO" id="GO:0046872">
    <property type="term" value="F:metal ion binding"/>
    <property type="evidence" value="ECO:0007669"/>
    <property type="project" value="UniProtKB-KW"/>
</dbReference>
<keyword evidence="5" id="KW-0479">Metal-binding</keyword>
<dbReference type="GO" id="GO:0005634">
    <property type="term" value="C:nucleus"/>
    <property type="evidence" value="ECO:0007669"/>
    <property type="project" value="UniProtKB-SubCell"/>
</dbReference>
<evidence type="ECO:0000256" key="6">
    <source>
        <dbReference type="ARBA" id="ARBA00022801"/>
    </source>
</evidence>
<dbReference type="EnsemblMetazoa" id="AAEL021374-RA">
    <property type="protein sequence ID" value="AAEL021374-PA"/>
    <property type="gene ID" value="AAEL021374"/>
</dbReference>
<evidence type="ECO:0000256" key="4">
    <source>
        <dbReference type="ARBA" id="ARBA00022722"/>
    </source>
</evidence>
<dbReference type="AlphaFoldDB" id="A0A6I8U0I8"/>
<dbReference type="PANTHER" id="PTHR22930:SF269">
    <property type="entry name" value="NUCLEASE HARBI1-LIKE PROTEIN"/>
    <property type="match status" value="1"/>
</dbReference>